<dbReference type="InterPro" id="IPR006750">
    <property type="entry name" value="YdcZ"/>
</dbReference>
<dbReference type="Pfam" id="PF04657">
    <property type="entry name" value="DMT_YdcZ"/>
    <property type="match status" value="2"/>
</dbReference>
<evidence type="ECO:0000313" key="2">
    <source>
        <dbReference type="EMBL" id="MBL3688844.1"/>
    </source>
</evidence>
<reference evidence="2 3" key="1">
    <citation type="submission" date="2018-09" db="EMBL/GenBank/DDBJ databases">
        <title>Comparative genomics of Leucobacter spp.</title>
        <authorList>
            <person name="Reis A.C."/>
            <person name="Kolvenbach B.A."/>
            <person name="Corvini P.F.X."/>
            <person name="Nunes O.C."/>
        </authorList>
    </citation>
    <scope>NUCLEOTIDE SEQUENCE [LARGE SCALE GENOMIC DNA]</scope>
    <source>
        <strain evidence="2 3">L-1</strain>
    </source>
</reference>
<proteinExistence type="predicted"/>
<dbReference type="Proteomes" id="UP001646141">
    <property type="component" value="Unassembled WGS sequence"/>
</dbReference>
<feature type="transmembrane region" description="Helical" evidence="1">
    <location>
        <begin position="276"/>
        <end position="294"/>
    </location>
</feature>
<evidence type="ECO:0000313" key="3">
    <source>
        <dbReference type="Proteomes" id="UP001646141"/>
    </source>
</evidence>
<evidence type="ECO:0000256" key="1">
    <source>
        <dbReference type="SAM" id="Phobius"/>
    </source>
</evidence>
<sequence length="334" mass="33816">MPFGVRHRPHPSRVVRVTRTRSFPVWAALLGSGLAGVLVALQSRINGGLSQQLGNGYVTAAVSFGIGLLIMCAVLLLSRRGRVGFTRLRGELRASRIPAWALLGGAGGALFVLSQGLVAPLMGLTLFTVGIVAGQVLGGLFMDRVGLGPGGRIDPTPTRIAGTVLAVIAVALSAGLGGSADHGPVWLILVPVFVGAGIAAQSMVNGLVRAASQSAVTSTFINFVVGTALLGAAALVSIGIAGWPTNWPSEPYYYIGGFVGTIFIAVAAMLVRTAGVLLLSMSNVAGQLIAAVAFELGAPLTGGLTQGMIAGTAVALLAVVVAALPWRGGPTTVR</sequence>
<keyword evidence="1" id="KW-1133">Transmembrane helix</keyword>
<dbReference type="PANTHER" id="PTHR34821:SF2">
    <property type="entry name" value="INNER MEMBRANE PROTEIN YDCZ"/>
    <property type="match status" value="1"/>
</dbReference>
<feature type="transmembrane region" description="Helical" evidence="1">
    <location>
        <begin position="23"/>
        <end position="45"/>
    </location>
</feature>
<gene>
    <name evidence="2" type="ORF">D3226_02570</name>
</gene>
<dbReference type="EMBL" id="QYAD01000001">
    <property type="protein sequence ID" value="MBL3688844.1"/>
    <property type="molecule type" value="Genomic_DNA"/>
</dbReference>
<accession>A0ABS1SKZ5</accession>
<name>A0ABS1SKZ5_9MICO</name>
<organism evidence="2 3">
    <name type="scientific">Leucobacter chromiireducens subsp. chromiireducens</name>
    <dbReference type="NCBI Taxonomy" id="660067"/>
    <lineage>
        <taxon>Bacteria</taxon>
        <taxon>Bacillati</taxon>
        <taxon>Actinomycetota</taxon>
        <taxon>Actinomycetes</taxon>
        <taxon>Micrococcales</taxon>
        <taxon>Microbacteriaceae</taxon>
        <taxon>Leucobacter</taxon>
    </lineage>
</organism>
<feature type="transmembrane region" description="Helical" evidence="1">
    <location>
        <begin position="57"/>
        <end position="77"/>
    </location>
</feature>
<dbReference type="PANTHER" id="PTHR34821">
    <property type="entry name" value="INNER MEMBRANE PROTEIN YDCZ"/>
    <property type="match status" value="1"/>
</dbReference>
<feature type="transmembrane region" description="Helical" evidence="1">
    <location>
        <begin position="97"/>
        <end position="115"/>
    </location>
</feature>
<feature type="transmembrane region" description="Helical" evidence="1">
    <location>
        <begin position="121"/>
        <end position="140"/>
    </location>
</feature>
<feature type="transmembrane region" description="Helical" evidence="1">
    <location>
        <begin position="186"/>
        <end position="208"/>
    </location>
</feature>
<feature type="transmembrane region" description="Helical" evidence="1">
    <location>
        <begin position="252"/>
        <end position="271"/>
    </location>
</feature>
<feature type="transmembrane region" description="Helical" evidence="1">
    <location>
        <begin position="220"/>
        <end position="240"/>
    </location>
</feature>
<keyword evidence="3" id="KW-1185">Reference proteome</keyword>
<keyword evidence="1" id="KW-0472">Membrane</keyword>
<feature type="transmembrane region" description="Helical" evidence="1">
    <location>
        <begin position="160"/>
        <end position="180"/>
    </location>
</feature>
<protein>
    <submittedName>
        <fullName evidence="2">DMT family transporter</fullName>
    </submittedName>
</protein>
<keyword evidence="1" id="KW-0812">Transmembrane</keyword>
<feature type="transmembrane region" description="Helical" evidence="1">
    <location>
        <begin position="306"/>
        <end position="326"/>
    </location>
</feature>
<comment type="caution">
    <text evidence="2">The sequence shown here is derived from an EMBL/GenBank/DDBJ whole genome shotgun (WGS) entry which is preliminary data.</text>
</comment>